<proteinExistence type="inferred from homology"/>
<dbReference type="PANTHER" id="PTHR43510">
    <property type="entry name" value="AMINOTRANSFERASE FUNCTION, HYPOTHETICAL (EUROFUNG)"/>
    <property type="match status" value="1"/>
</dbReference>
<dbReference type="EMBL" id="CP035704">
    <property type="protein sequence ID" value="QBB70802.1"/>
    <property type="molecule type" value="Genomic_DNA"/>
</dbReference>
<dbReference type="InterPro" id="IPR015424">
    <property type="entry name" value="PyrdxlP-dep_Trfase"/>
</dbReference>
<dbReference type="EC" id="2.6.1.-" evidence="1"/>
<dbReference type="Gene3D" id="3.40.640.10">
    <property type="entry name" value="Type I PLP-dependent aspartate aminotransferase-like (Major domain)"/>
    <property type="match status" value="1"/>
</dbReference>
<dbReference type="Gene3D" id="3.90.1150.10">
    <property type="entry name" value="Aspartate Aminotransferase, domain 1"/>
    <property type="match status" value="1"/>
</dbReference>
<keyword evidence="4" id="KW-1185">Reference proteome</keyword>
<evidence type="ECO:0000256" key="1">
    <source>
        <dbReference type="RuleBase" id="RU000481"/>
    </source>
</evidence>
<dbReference type="KEGG" id="xbc:ELE36_10795"/>
<keyword evidence="1 3" id="KW-0808">Transferase</keyword>
<dbReference type="PROSITE" id="PS00105">
    <property type="entry name" value="AA_TRANSFER_CLASS_1"/>
    <property type="match status" value="1"/>
</dbReference>
<feature type="domain" description="Aminotransferase class I/classII large" evidence="2">
    <location>
        <begin position="46"/>
        <end position="359"/>
    </location>
</feature>
<comment type="cofactor">
    <cofactor evidence="1">
        <name>pyridoxal 5'-phosphate</name>
        <dbReference type="ChEBI" id="CHEBI:597326"/>
    </cofactor>
</comment>
<sequence length="368" mass="41320">MKYVRMPIEIESPEQMGYGNIKFNLTESSFRDCKFSELGLNLQDLVLCYGDHRGHPALRELLAQDFAVRADDVLLTVGAASALFIIATSLLQAGDRLLVVRPNYATNIETPRAIGAQIDFFDLTFEQGFRIEIDALAARIQPDTRLVSVTTPHNPTGVMLTETELRRLVEITAEKGCLLLVDETYRDMAYAALPPLAASLGSHVISVASLSKTYGLPGIRLGWLVCQNATLMQTFLAAKEQIFICGSMLDEEVAWQYLKKRDRFLPAIRAKIAENREVVLQWLAGEIRIECIHPQGGVVCFPRIKKSAGIDIENFYRVLNETYQTFVGPGHWFEQERTFMRIGFGWPSTAELKQGLENISRSLDETKV</sequence>
<dbReference type="GO" id="GO:0008483">
    <property type="term" value="F:transaminase activity"/>
    <property type="evidence" value="ECO:0007669"/>
    <property type="project" value="UniProtKB-KW"/>
</dbReference>
<dbReference type="OrthoDB" id="9813612at2"/>
<keyword evidence="1 3" id="KW-0032">Aminotransferase</keyword>
<evidence type="ECO:0000313" key="4">
    <source>
        <dbReference type="Proteomes" id="UP000291562"/>
    </source>
</evidence>
<name>A0A411HJU2_9GAMM</name>
<dbReference type="Pfam" id="PF00155">
    <property type="entry name" value="Aminotran_1_2"/>
    <property type="match status" value="1"/>
</dbReference>
<evidence type="ECO:0000259" key="2">
    <source>
        <dbReference type="Pfam" id="PF00155"/>
    </source>
</evidence>
<gene>
    <name evidence="3" type="ORF">ELE36_10795</name>
</gene>
<reference evidence="3 4" key="1">
    <citation type="submission" date="2019-01" db="EMBL/GenBank/DDBJ databases">
        <title>Pseudolysobacter antarctica gen. nov., sp. nov., isolated from Fildes Peninsula, Antarctica.</title>
        <authorList>
            <person name="Wei Z."/>
            <person name="Peng F."/>
        </authorList>
    </citation>
    <scope>NUCLEOTIDE SEQUENCE [LARGE SCALE GENOMIC DNA]</scope>
    <source>
        <strain evidence="3 4">AQ6-296</strain>
    </source>
</reference>
<organism evidence="3 4">
    <name type="scientific">Pseudolysobacter antarcticus</name>
    <dbReference type="NCBI Taxonomy" id="2511995"/>
    <lineage>
        <taxon>Bacteria</taxon>
        <taxon>Pseudomonadati</taxon>
        <taxon>Pseudomonadota</taxon>
        <taxon>Gammaproteobacteria</taxon>
        <taxon>Lysobacterales</taxon>
        <taxon>Rhodanobacteraceae</taxon>
        <taxon>Pseudolysobacter</taxon>
    </lineage>
</organism>
<dbReference type="CDD" id="cd00609">
    <property type="entry name" value="AAT_like"/>
    <property type="match status" value="1"/>
</dbReference>
<dbReference type="InterPro" id="IPR004838">
    <property type="entry name" value="NHTrfase_class1_PyrdxlP-BS"/>
</dbReference>
<dbReference type="InterPro" id="IPR004839">
    <property type="entry name" value="Aminotransferase_I/II_large"/>
</dbReference>
<evidence type="ECO:0000313" key="3">
    <source>
        <dbReference type="EMBL" id="QBB70802.1"/>
    </source>
</evidence>
<dbReference type="InterPro" id="IPR015421">
    <property type="entry name" value="PyrdxlP-dep_Trfase_major"/>
</dbReference>
<accession>A0A411HJU2</accession>
<dbReference type="InterPro" id="IPR015422">
    <property type="entry name" value="PyrdxlP-dep_Trfase_small"/>
</dbReference>
<dbReference type="GO" id="GO:0030170">
    <property type="term" value="F:pyridoxal phosphate binding"/>
    <property type="evidence" value="ECO:0007669"/>
    <property type="project" value="InterPro"/>
</dbReference>
<dbReference type="AlphaFoldDB" id="A0A411HJU2"/>
<dbReference type="Proteomes" id="UP000291562">
    <property type="component" value="Chromosome"/>
</dbReference>
<dbReference type="PANTHER" id="PTHR43510:SF1">
    <property type="entry name" value="AMINOTRANSFERASE FUNCTION, HYPOTHETICAL (EUROFUNG)"/>
    <property type="match status" value="1"/>
</dbReference>
<dbReference type="SUPFAM" id="SSF53383">
    <property type="entry name" value="PLP-dependent transferases"/>
    <property type="match status" value="1"/>
</dbReference>
<dbReference type="RefSeq" id="WP_129833186.1">
    <property type="nucleotide sequence ID" value="NZ_CP035704.1"/>
</dbReference>
<comment type="similarity">
    <text evidence="1">Belongs to the class-I pyridoxal-phosphate-dependent aminotransferase family.</text>
</comment>
<protein>
    <recommendedName>
        <fullName evidence="1">Aminotransferase</fullName>
        <ecNumber evidence="1">2.6.1.-</ecNumber>
    </recommendedName>
</protein>